<evidence type="ECO:0000313" key="3">
    <source>
        <dbReference type="EMBL" id="OBX04866.1"/>
    </source>
</evidence>
<name>A0A1A7PSZ7_9PAST</name>
<dbReference type="RefSeq" id="WP_065237190.1">
    <property type="nucleotide sequence ID" value="NZ_JTJR01000018.1"/>
</dbReference>
<dbReference type="InterPro" id="IPR027417">
    <property type="entry name" value="P-loop_NTPase"/>
</dbReference>
<sequence length="1568" mass="185394">MSLNNAHEGYQYQDLLCSYFILKEIILGRFDSVLTFDKKHIEDDRFDDLVIQNGDSIQRKQIKYSNETNAKHLSKDDLSNDNGTSLAIYKLFENWRELRTNQTEFRLCLAWNEPIEYNIKDALIPQVGNSSFNSIITNVFKLNIDNIWQENPENFNRWDNLKRYVKQHNIDRNEFVAFCNELIIETNFPKASLDFIYPDVLENVLIEQAKKIGIGQYPNNDISINDFLIKIVKYSGDFRTNSTQLNIKQILEKLRIRTDFGQIEQKFQIDKEKNIIFKAKIENLLQVFKKNQKTILVAEPGAGKSWFLTNLIEYLKENNHKVVRHYCFTGMEDSFSEQRITSDVFFGNLIADIQLIYPELQKQKEQILASNLNELNLLLSNINDPLIIIIDGLDHIERILSKSKTLSEEKTRIIDFISKIELSDNIYIILGSQPVNEIDTLIQNHHFLQVNLPKWNVDDILSLVHKFNIDPQTYNLTQILLDKSQGNPLYLNYMLNHLKENPNINIKNDFPEYDFNLKSYYDFLSSQLNENSTTLNILSCLEFSITREEFSEINPFSHHLDKDLKTLSPVILENLSRGGISLYHDSFRRYQLEKLDKSNICCYKLIADWLNKKGFYDNPKSYRYLFKYLLNSEKYSEISNYATPDFLINSLYYGYPEKSIRGNSLYFLYVAQKSENWGLLSFLSEFNRTIYSTNSEEYHSQFIENFEIYFESVLNIYGYNRANSLLFFNNEMNFDIVTTAKAFSILTKNGYKPNWKKVNDLFKDSISEENFEYFLYSQIDNKEKLLKILNKSSENGNEIFFDICISFLIKNNHMSIINSFIQGLNDNIKDNFYFKINKISLLNNNDFYIPITVKLDPLFIDAIEERSYINSETMNDFYFLVSLYAKYDIDYLIEFEKSIVSKNFFYNWIKFFIQTFIIEQKFHNEDLEPHITKNIEFLCSDVDPFKGNPRAVDFCYTNKTLITASIVQSLKYIHNKDAWSFIIQKIITLPIERIDVIKEININDDNINYILDVYSQFEESQELHYYEYAEYYFQKALIYSKSQYIEQAKNELRKAILYITNYTFRKDVTLSEIVDPIDAIHKLDADLALDYTKKLKYLTDAIGKHTEDGKGIKWIAIDWFKHLSNIDYHLSGKYLICEFMKEPYFWKLDYMFVDFLAVSQKMVDPIILNFLYKLLPTNNREKYLNNFLNIINCIKDKNHHLAKLSLISLLNRGWNDSYEKLSEKTKTNFKLTCNEFSLKFNIKEDNDNNNNYGNYYKKMVDFINQLLNISDITLNIENSSAYDIIEYYKKKEYILNGDLNLLYFYLISCNDECIVKNIITSLIKKKFPNNYEVYFENLFILIQRLNLSQDVKINLLTLNTLYSTDGWLNMCTYKEPLKLAVELDYHLAKNEIFRHLCEHLKLDSYRSLPIANLITSFEFCGMEKEIVFDLYNNAYSYIGSRLPDTNDFDWDSVELNQSLSEMSENELAITLILAKMKNLDSTIQREILFSIHYLINYQINLLIKPIKWFLENSREFNQLNVVAILELIYLEKNQTIPLITQCKSDFKKCQEIGNFYIDNLVDKIIEEV</sequence>
<dbReference type="InterPro" id="IPR056884">
    <property type="entry name" value="NPHP3-like_N"/>
</dbReference>
<protein>
    <recommendedName>
        <fullName evidence="2">Nephrocystin 3-like N-terminal domain-containing protein</fullName>
    </recommendedName>
</protein>
<evidence type="ECO:0000313" key="4">
    <source>
        <dbReference type="Proteomes" id="UP000092626"/>
    </source>
</evidence>
<keyword evidence="1" id="KW-0677">Repeat</keyword>
<accession>A0A1A7PSZ7</accession>
<dbReference type="PATRIC" id="fig|505345.6.peg.1005"/>
<evidence type="ECO:0000259" key="2">
    <source>
        <dbReference type="Pfam" id="PF24883"/>
    </source>
</evidence>
<dbReference type="Gene3D" id="3.40.50.300">
    <property type="entry name" value="P-loop containing nucleotide triphosphate hydrolases"/>
    <property type="match status" value="1"/>
</dbReference>
<proteinExistence type="predicted"/>
<reference evidence="3 4" key="1">
    <citation type="submission" date="2014-11" db="EMBL/GenBank/DDBJ databases">
        <title>Pan-genome of Gallibacterium spp.</title>
        <authorList>
            <person name="Kudirkiene E."/>
            <person name="Bojesen A.M."/>
        </authorList>
    </citation>
    <scope>NUCLEOTIDE SEQUENCE [LARGE SCALE GENOMIC DNA]</scope>
    <source>
        <strain evidence="3 4">59/S3/89</strain>
    </source>
</reference>
<dbReference type="STRING" id="505345.QV06_04910"/>
<dbReference type="EMBL" id="JTJR01000018">
    <property type="protein sequence ID" value="OBX04866.1"/>
    <property type="molecule type" value="Genomic_DNA"/>
</dbReference>
<evidence type="ECO:0000256" key="1">
    <source>
        <dbReference type="ARBA" id="ARBA00022737"/>
    </source>
</evidence>
<comment type="caution">
    <text evidence="3">The sequence shown here is derived from an EMBL/GenBank/DDBJ whole genome shotgun (WGS) entry which is preliminary data.</text>
</comment>
<dbReference type="SUPFAM" id="SSF52540">
    <property type="entry name" value="P-loop containing nucleoside triphosphate hydrolases"/>
    <property type="match status" value="1"/>
</dbReference>
<feature type="domain" description="Nephrocystin 3-like N-terminal" evidence="2">
    <location>
        <begin position="290"/>
        <end position="398"/>
    </location>
</feature>
<gene>
    <name evidence="3" type="ORF">QV06_04910</name>
</gene>
<dbReference type="Pfam" id="PF24883">
    <property type="entry name" value="NPHP3_N"/>
    <property type="match status" value="1"/>
</dbReference>
<organism evidence="3 4">
    <name type="scientific">Gallibacterium genomosp. 3</name>
    <dbReference type="NCBI Taxonomy" id="505345"/>
    <lineage>
        <taxon>Bacteria</taxon>
        <taxon>Pseudomonadati</taxon>
        <taxon>Pseudomonadota</taxon>
        <taxon>Gammaproteobacteria</taxon>
        <taxon>Pasteurellales</taxon>
        <taxon>Pasteurellaceae</taxon>
        <taxon>Gallibacterium</taxon>
    </lineage>
</organism>
<dbReference type="Proteomes" id="UP000092626">
    <property type="component" value="Unassembled WGS sequence"/>
</dbReference>